<dbReference type="Pfam" id="PF00916">
    <property type="entry name" value="Sulfate_transp"/>
    <property type="match status" value="1"/>
</dbReference>
<feature type="compositionally biased region" description="Polar residues" evidence="5">
    <location>
        <begin position="1"/>
        <end position="10"/>
    </location>
</feature>
<proteinExistence type="predicted"/>
<evidence type="ECO:0000256" key="6">
    <source>
        <dbReference type="SAM" id="Phobius"/>
    </source>
</evidence>
<dbReference type="Proteomes" id="UP000075885">
    <property type="component" value="Unassembled WGS sequence"/>
</dbReference>
<keyword evidence="9" id="KW-1185">Reference proteome</keyword>
<evidence type="ECO:0000256" key="2">
    <source>
        <dbReference type="ARBA" id="ARBA00022692"/>
    </source>
</evidence>
<reference evidence="8" key="2">
    <citation type="submission" date="2020-05" db="UniProtKB">
        <authorList>
            <consortium name="EnsemblMetazoa"/>
        </authorList>
    </citation>
    <scope>IDENTIFICATION</scope>
    <source>
        <strain evidence="8">Epiroticus2</strain>
    </source>
</reference>
<dbReference type="VEuPathDB" id="VectorBase:AEPI004408"/>
<keyword evidence="3 6" id="KW-1133">Transmembrane helix</keyword>
<evidence type="ECO:0000256" key="3">
    <source>
        <dbReference type="ARBA" id="ARBA00022989"/>
    </source>
</evidence>
<reference evidence="9" key="1">
    <citation type="submission" date="2013-03" db="EMBL/GenBank/DDBJ databases">
        <title>The Genome Sequence of Anopheles epiroticus epiroticus2.</title>
        <authorList>
            <consortium name="The Broad Institute Genomics Platform"/>
            <person name="Neafsey D.E."/>
            <person name="Howell P."/>
            <person name="Walker B."/>
            <person name="Young S.K."/>
            <person name="Zeng Q."/>
            <person name="Gargeya S."/>
            <person name="Fitzgerald M."/>
            <person name="Haas B."/>
            <person name="Abouelleil A."/>
            <person name="Allen A.W."/>
            <person name="Alvarado L."/>
            <person name="Arachchi H.M."/>
            <person name="Berlin A.M."/>
            <person name="Chapman S.B."/>
            <person name="Gainer-Dewar J."/>
            <person name="Goldberg J."/>
            <person name="Griggs A."/>
            <person name="Gujja S."/>
            <person name="Hansen M."/>
            <person name="Howarth C."/>
            <person name="Imamovic A."/>
            <person name="Ireland A."/>
            <person name="Larimer J."/>
            <person name="McCowan C."/>
            <person name="Murphy C."/>
            <person name="Pearson M."/>
            <person name="Poon T.W."/>
            <person name="Priest M."/>
            <person name="Roberts A."/>
            <person name="Saif S."/>
            <person name="Shea T."/>
            <person name="Sisk P."/>
            <person name="Sykes S."/>
            <person name="Wortman J."/>
            <person name="Nusbaum C."/>
            <person name="Birren B."/>
        </authorList>
    </citation>
    <scope>NUCLEOTIDE SEQUENCE [LARGE SCALE GENOMIC DNA]</scope>
    <source>
        <strain evidence="9">Epiroticus2</strain>
    </source>
</reference>
<dbReference type="GO" id="GO:0055085">
    <property type="term" value="P:transmembrane transport"/>
    <property type="evidence" value="ECO:0007669"/>
    <property type="project" value="InterPro"/>
</dbReference>
<sequence length="212" mass="23469">MRHPRTSNGVLNAAYSADTNDTPETTGGRRSRSKISQVIVARPHYQQEDLNNAFNYFKPKSNFYQEALESMREVDTKTCLTGLFPIFQWLPEYSFPSDFIGDLISGLTVGVMHIPQGMGYALIANMPPITGIYTAFFPVFIYFLLGSSRHNSMANVYLAFRRTGTLAVVSIMTGKVVYNHSGEGSNYTNLEVGTALCFLVGLIQVVSAKQAI</sequence>
<keyword evidence="2 6" id="KW-0812">Transmembrane</keyword>
<dbReference type="AlphaFoldDB" id="A0A182PBV2"/>
<accession>A0A182PBV2</accession>
<organism evidence="8 9">
    <name type="scientific">Anopheles epiroticus</name>
    <dbReference type="NCBI Taxonomy" id="199890"/>
    <lineage>
        <taxon>Eukaryota</taxon>
        <taxon>Metazoa</taxon>
        <taxon>Ecdysozoa</taxon>
        <taxon>Arthropoda</taxon>
        <taxon>Hexapoda</taxon>
        <taxon>Insecta</taxon>
        <taxon>Pterygota</taxon>
        <taxon>Neoptera</taxon>
        <taxon>Endopterygota</taxon>
        <taxon>Diptera</taxon>
        <taxon>Nematocera</taxon>
        <taxon>Culicoidea</taxon>
        <taxon>Culicidae</taxon>
        <taxon>Anophelinae</taxon>
        <taxon>Anopheles</taxon>
    </lineage>
</organism>
<protein>
    <recommendedName>
        <fullName evidence="7">SLC26A/SulP transporter domain-containing protein</fullName>
    </recommendedName>
</protein>
<dbReference type="PANTHER" id="PTHR11814">
    <property type="entry name" value="SULFATE TRANSPORTER"/>
    <property type="match status" value="1"/>
</dbReference>
<dbReference type="InterPro" id="IPR001902">
    <property type="entry name" value="SLC26A/SulP_fam"/>
</dbReference>
<feature type="region of interest" description="Disordered" evidence="5">
    <location>
        <begin position="1"/>
        <end position="33"/>
    </location>
</feature>
<feature type="transmembrane region" description="Helical" evidence="6">
    <location>
        <begin position="129"/>
        <end position="147"/>
    </location>
</feature>
<keyword evidence="4 6" id="KW-0472">Membrane</keyword>
<evidence type="ECO:0000313" key="9">
    <source>
        <dbReference type="Proteomes" id="UP000075885"/>
    </source>
</evidence>
<comment type="subcellular location">
    <subcellularLocation>
        <location evidence="1">Membrane</location>
        <topology evidence="1">Multi-pass membrane protein</topology>
    </subcellularLocation>
</comment>
<evidence type="ECO:0000256" key="5">
    <source>
        <dbReference type="SAM" id="MobiDB-lite"/>
    </source>
</evidence>
<evidence type="ECO:0000256" key="1">
    <source>
        <dbReference type="ARBA" id="ARBA00004141"/>
    </source>
</evidence>
<dbReference type="STRING" id="199890.A0A182PBV2"/>
<evidence type="ECO:0000313" key="8">
    <source>
        <dbReference type="EnsemblMetazoa" id="AEPI004408-PA"/>
    </source>
</evidence>
<feature type="domain" description="SLC26A/SulP transporter" evidence="7">
    <location>
        <begin position="99"/>
        <end position="206"/>
    </location>
</feature>
<evidence type="ECO:0000256" key="4">
    <source>
        <dbReference type="ARBA" id="ARBA00023136"/>
    </source>
</evidence>
<dbReference type="EnsemblMetazoa" id="AEPI004408-RA">
    <property type="protein sequence ID" value="AEPI004408-PA"/>
    <property type="gene ID" value="AEPI004408"/>
</dbReference>
<evidence type="ECO:0000259" key="7">
    <source>
        <dbReference type="Pfam" id="PF00916"/>
    </source>
</evidence>
<name>A0A182PBV2_9DIPT</name>
<dbReference type="InterPro" id="IPR011547">
    <property type="entry name" value="SLC26A/SulP_dom"/>
</dbReference>
<dbReference type="GO" id="GO:0016020">
    <property type="term" value="C:membrane"/>
    <property type="evidence" value="ECO:0007669"/>
    <property type="project" value="UniProtKB-SubCell"/>
</dbReference>